<dbReference type="InterPro" id="IPR026262">
    <property type="entry name" value="DinJ"/>
</dbReference>
<dbReference type="NCBIfam" id="TIGR02384">
    <property type="entry name" value="RelB_DinJ"/>
    <property type="match status" value="1"/>
</dbReference>
<name>A0ABS3L806_9ENTE</name>
<dbReference type="Gene3D" id="1.10.1220.10">
    <property type="entry name" value="Met repressor-like"/>
    <property type="match status" value="1"/>
</dbReference>
<dbReference type="InterPro" id="IPR013321">
    <property type="entry name" value="Arc_rbn_hlx_hlx"/>
</dbReference>
<dbReference type="PANTHER" id="PTHR38781">
    <property type="entry name" value="ANTITOXIN DINJ-RELATED"/>
    <property type="match status" value="1"/>
</dbReference>
<evidence type="ECO:0000256" key="1">
    <source>
        <dbReference type="ARBA" id="ARBA00010562"/>
    </source>
</evidence>
<comment type="similarity">
    <text evidence="1">Belongs to the RelB/DinJ antitoxin family.</text>
</comment>
<organism evidence="3 4">
    <name type="scientific">Candidatus Enterococcus moelleringii</name>
    <dbReference type="NCBI Taxonomy" id="2815325"/>
    <lineage>
        <taxon>Bacteria</taxon>
        <taxon>Bacillati</taxon>
        <taxon>Bacillota</taxon>
        <taxon>Bacilli</taxon>
        <taxon>Lactobacillales</taxon>
        <taxon>Enterococcaceae</taxon>
        <taxon>Enterococcus</taxon>
    </lineage>
</organism>
<reference evidence="3 4" key="1">
    <citation type="submission" date="2021-03" db="EMBL/GenBank/DDBJ databases">
        <title>Enterococcal diversity collection.</title>
        <authorList>
            <person name="Gilmore M.S."/>
            <person name="Schwartzman J."/>
            <person name="Van Tyne D."/>
            <person name="Martin M."/>
            <person name="Earl A.M."/>
            <person name="Manson A.L."/>
            <person name="Straub T."/>
            <person name="Salamzade R."/>
            <person name="Saavedra J."/>
            <person name="Lebreton F."/>
            <person name="Prichula J."/>
            <person name="Schaufler K."/>
            <person name="Gaca A."/>
            <person name="Sgardioli B."/>
            <person name="Wagenaar J."/>
            <person name="Strong T."/>
        </authorList>
    </citation>
    <scope>NUCLEOTIDE SEQUENCE [LARGE SCALE GENOMIC DNA]</scope>
    <source>
        <strain evidence="3 4">669A</strain>
    </source>
</reference>
<dbReference type="PIRSF" id="PIRSF003108">
    <property type="entry name" value="DinJ"/>
    <property type="match status" value="1"/>
</dbReference>
<dbReference type="EMBL" id="JAFREM010000011">
    <property type="protein sequence ID" value="MBO1305756.1"/>
    <property type="molecule type" value="Genomic_DNA"/>
</dbReference>
<gene>
    <name evidence="3" type="ORF">JZO70_06280</name>
</gene>
<proteinExistence type="inferred from homology"/>
<dbReference type="InterPro" id="IPR007337">
    <property type="entry name" value="RelB/DinJ"/>
</dbReference>
<accession>A0ABS3L806</accession>
<dbReference type="Pfam" id="PF04221">
    <property type="entry name" value="RelB"/>
    <property type="match status" value="1"/>
</dbReference>
<sequence length="88" mass="9789">MATTNESLLQITIDEELLNKAEKVFNELGLTMTDAIIMFLQETVARQALPFQLDQEDMDTLKALKDAETGNLHGGFDSIDSLIEDLDS</sequence>
<evidence type="ECO:0000313" key="4">
    <source>
        <dbReference type="Proteomes" id="UP000664601"/>
    </source>
</evidence>
<keyword evidence="4" id="KW-1185">Reference proteome</keyword>
<comment type="caution">
    <text evidence="3">The sequence shown here is derived from an EMBL/GenBank/DDBJ whole genome shotgun (WGS) entry which is preliminary data.</text>
</comment>
<evidence type="ECO:0000313" key="3">
    <source>
        <dbReference type="EMBL" id="MBO1305756.1"/>
    </source>
</evidence>
<dbReference type="PANTHER" id="PTHR38781:SF1">
    <property type="entry name" value="ANTITOXIN DINJ-RELATED"/>
    <property type="match status" value="1"/>
</dbReference>
<protein>
    <submittedName>
        <fullName evidence="3">Type II toxin-antitoxin system RelB/DinJ family antitoxin</fullName>
    </submittedName>
</protein>
<keyword evidence="2" id="KW-1277">Toxin-antitoxin system</keyword>
<evidence type="ECO:0000256" key="2">
    <source>
        <dbReference type="ARBA" id="ARBA00022649"/>
    </source>
</evidence>
<dbReference type="RefSeq" id="WP_207672697.1">
    <property type="nucleotide sequence ID" value="NZ_JAFREM010000011.1"/>
</dbReference>
<dbReference type="Proteomes" id="UP000664601">
    <property type="component" value="Unassembled WGS sequence"/>
</dbReference>